<gene>
    <name evidence="1" type="ORF">KIN20_016940</name>
</gene>
<evidence type="ECO:0000313" key="1">
    <source>
        <dbReference type="EMBL" id="KAJ1358500.1"/>
    </source>
</evidence>
<protein>
    <submittedName>
        <fullName evidence="1">Uncharacterized protein</fullName>
    </submittedName>
</protein>
<dbReference type="AlphaFoldDB" id="A0AAD5MH83"/>
<reference evidence="1" key="1">
    <citation type="submission" date="2021-06" db="EMBL/GenBank/DDBJ databases">
        <title>Parelaphostrongylus tenuis whole genome reference sequence.</title>
        <authorList>
            <person name="Garwood T.J."/>
            <person name="Larsen P.A."/>
            <person name="Fountain-Jones N.M."/>
            <person name="Garbe J.R."/>
            <person name="Macchietto M.G."/>
            <person name="Kania S.A."/>
            <person name="Gerhold R.W."/>
            <person name="Richards J.E."/>
            <person name="Wolf T.M."/>
        </authorList>
    </citation>
    <scope>NUCLEOTIDE SEQUENCE</scope>
    <source>
        <strain evidence="1">MNPRO001-30</strain>
        <tissue evidence="1">Meninges</tissue>
    </source>
</reference>
<proteinExistence type="predicted"/>
<name>A0AAD5MH83_PARTN</name>
<dbReference type="EMBL" id="JAHQIW010003391">
    <property type="protein sequence ID" value="KAJ1358500.1"/>
    <property type="molecule type" value="Genomic_DNA"/>
</dbReference>
<keyword evidence="2" id="KW-1185">Reference proteome</keyword>
<organism evidence="1 2">
    <name type="scientific">Parelaphostrongylus tenuis</name>
    <name type="common">Meningeal worm</name>
    <dbReference type="NCBI Taxonomy" id="148309"/>
    <lineage>
        <taxon>Eukaryota</taxon>
        <taxon>Metazoa</taxon>
        <taxon>Ecdysozoa</taxon>
        <taxon>Nematoda</taxon>
        <taxon>Chromadorea</taxon>
        <taxon>Rhabditida</taxon>
        <taxon>Rhabditina</taxon>
        <taxon>Rhabditomorpha</taxon>
        <taxon>Strongyloidea</taxon>
        <taxon>Metastrongylidae</taxon>
        <taxon>Parelaphostrongylus</taxon>
    </lineage>
</organism>
<evidence type="ECO:0000313" key="2">
    <source>
        <dbReference type="Proteomes" id="UP001196413"/>
    </source>
</evidence>
<accession>A0AAD5MH83</accession>
<dbReference type="Proteomes" id="UP001196413">
    <property type="component" value="Unassembled WGS sequence"/>
</dbReference>
<comment type="caution">
    <text evidence="1">The sequence shown here is derived from an EMBL/GenBank/DDBJ whole genome shotgun (WGS) entry which is preliminary data.</text>
</comment>
<sequence>MSPGKFDYDNFYYQFWHANADSGNFRRKMLRRSFLVPMGEGTESCEAGSSP</sequence>